<sequence>MKTKTYALFMLILLVTYLGFSCKKAERSPCEGLLNESQPKQIGFVFVNKQTDENIIIANKLDTAVIKIRSANIVKSYPKMIINNDRNPLNGTLILIIPETGEGDYPFSIDVANFGRVELSYSINQIKSNDICKPYYYSMSSIEVKSHPFEYFENEHILGRKNLLKILL</sequence>
<dbReference type="RefSeq" id="WP_130856526.1">
    <property type="nucleotide sequence ID" value="NZ_JBHLWO010000002.1"/>
</dbReference>
<dbReference type="Proteomes" id="UP001589774">
    <property type="component" value="Unassembled WGS sequence"/>
</dbReference>
<evidence type="ECO:0000313" key="2">
    <source>
        <dbReference type="Proteomes" id="UP001589774"/>
    </source>
</evidence>
<accession>A0ABV6HPV8</accession>
<reference evidence="1 2" key="1">
    <citation type="submission" date="2024-09" db="EMBL/GenBank/DDBJ databases">
        <authorList>
            <person name="Sun Q."/>
            <person name="Mori K."/>
        </authorList>
    </citation>
    <scope>NUCLEOTIDE SEQUENCE [LARGE SCALE GENOMIC DNA]</scope>
    <source>
        <strain evidence="1 2">CCM 7765</strain>
    </source>
</reference>
<name>A0ABV6HPV8_9SPHI</name>
<comment type="caution">
    <text evidence="1">The sequence shown here is derived from an EMBL/GenBank/DDBJ whole genome shotgun (WGS) entry which is preliminary data.</text>
</comment>
<proteinExistence type="predicted"/>
<evidence type="ECO:0000313" key="1">
    <source>
        <dbReference type="EMBL" id="MFC0320882.1"/>
    </source>
</evidence>
<keyword evidence="2" id="KW-1185">Reference proteome</keyword>
<dbReference type="EMBL" id="JBHLWO010000002">
    <property type="protein sequence ID" value="MFC0320882.1"/>
    <property type="molecule type" value="Genomic_DNA"/>
</dbReference>
<protein>
    <recommendedName>
        <fullName evidence="3">Lipoprotein</fullName>
    </recommendedName>
</protein>
<evidence type="ECO:0008006" key="3">
    <source>
        <dbReference type="Google" id="ProtNLM"/>
    </source>
</evidence>
<organism evidence="1 2">
    <name type="scientific">Olivibacter oleidegradans</name>
    <dbReference type="NCBI Taxonomy" id="760123"/>
    <lineage>
        <taxon>Bacteria</taxon>
        <taxon>Pseudomonadati</taxon>
        <taxon>Bacteroidota</taxon>
        <taxon>Sphingobacteriia</taxon>
        <taxon>Sphingobacteriales</taxon>
        <taxon>Sphingobacteriaceae</taxon>
        <taxon>Olivibacter</taxon>
    </lineage>
</organism>
<gene>
    <name evidence="1" type="ORF">ACFFI0_21335</name>
</gene>
<dbReference type="PROSITE" id="PS51257">
    <property type="entry name" value="PROKAR_LIPOPROTEIN"/>
    <property type="match status" value="1"/>
</dbReference>